<sequence length="161" mass="18755">MVVRRKGEVLFLSVLMGMAGYLFYLTFSLSPSWYQPVGAADYSRFIFVLLEIVCGLRMFKIFRQAKFNEKSTLDNKIEIKRIRNCVLLTMLVIFIYLIGLTSLGYFISTFLFLVICMWILSYYSLKIIPKAILISIILVALLYILFGQILNIYFPPRVLLF</sequence>
<keyword evidence="1" id="KW-0812">Transmembrane</keyword>
<proteinExistence type="predicted"/>
<reference evidence="3 4" key="1">
    <citation type="submission" date="2018-06" db="EMBL/GenBank/DDBJ databases">
        <title>Extensive metabolic versatility and redundancy in microbially diverse, dynamic hydrothermal sediments.</title>
        <authorList>
            <person name="Dombrowski N."/>
            <person name="Teske A."/>
            <person name="Baker B.J."/>
        </authorList>
    </citation>
    <scope>NUCLEOTIDE SEQUENCE [LARGE SCALE GENOMIC DNA]</scope>
    <source>
        <strain evidence="3">B3_G15</strain>
    </source>
</reference>
<evidence type="ECO:0000256" key="1">
    <source>
        <dbReference type="SAM" id="Phobius"/>
    </source>
</evidence>
<feature type="transmembrane region" description="Helical" evidence="1">
    <location>
        <begin position="105"/>
        <end position="125"/>
    </location>
</feature>
<keyword evidence="1" id="KW-1133">Transmembrane helix</keyword>
<feature type="transmembrane region" description="Helical" evidence="1">
    <location>
        <begin position="132"/>
        <end position="154"/>
    </location>
</feature>
<feature type="domain" description="DUF1468" evidence="2">
    <location>
        <begin position="14"/>
        <end position="155"/>
    </location>
</feature>
<dbReference type="InterPro" id="IPR009936">
    <property type="entry name" value="DUF1468"/>
</dbReference>
<keyword evidence="1" id="KW-0472">Membrane</keyword>
<feature type="transmembrane region" description="Helical" evidence="1">
    <location>
        <begin position="42"/>
        <end position="62"/>
    </location>
</feature>
<organism evidence="3 4">
    <name type="scientific">Aerophobetes bacterium</name>
    <dbReference type="NCBI Taxonomy" id="2030807"/>
    <lineage>
        <taxon>Bacteria</taxon>
        <taxon>Candidatus Aerophobota</taxon>
    </lineage>
</organism>
<comment type="caution">
    <text evidence="3">The sequence shown here is derived from an EMBL/GenBank/DDBJ whole genome shotgun (WGS) entry which is preliminary data.</text>
</comment>
<feature type="transmembrane region" description="Helical" evidence="1">
    <location>
        <begin position="82"/>
        <end position="99"/>
    </location>
</feature>
<protein>
    <recommendedName>
        <fullName evidence="2">DUF1468 domain-containing protein</fullName>
    </recommendedName>
</protein>
<evidence type="ECO:0000259" key="2">
    <source>
        <dbReference type="Pfam" id="PF07331"/>
    </source>
</evidence>
<dbReference type="Proteomes" id="UP000280417">
    <property type="component" value="Unassembled WGS sequence"/>
</dbReference>
<feature type="transmembrane region" description="Helical" evidence="1">
    <location>
        <begin position="9"/>
        <end position="30"/>
    </location>
</feature>
<evidence type="ECO:0000313" key="3">
    <source>
        <dbReference type="EMBL" id="RLE13613.1"/>
    </source>
</evidence>
<gene>
    <name evidence="3" type="ORF">DRJ04_03995</name>
</gene>
<accession>A0A662DH43</accession>
<dbReference type="EMBL" id="QMQA01000086">
    <property type="protein sequence ID" value="RLE13613.1"/>
    <property type="molecule type" value="Genomic_DNA"/>
</dbReference>
<name>A0A662DH43_UNCAE</name>
<dbReference type="Pfam" id="PF07331">
    <property type="entry name" value="TctB"/>
    <property type="match status" value="1"/>
</dbReference>
<dbReference type="AlphaFoldDB" id="A0A662DH43"/>
<evidence type="ECO:0000313" key="4">
    <source>
        <dbReference type="Proteomes" id="UP000280417"/>
    </source>
</evidence>